<dbReference type="SUPFAM" id="SSF47095">
    <property type="entry name" value="HMG-box"/>
    <property type="match status" value="1"/>
</dbReference>
<evidence type="ECO:0000313" key="3">
    <source>
        <dbReference type="EMBL" id="RIB05787.1"/>
    </source>
</evidence>
<evidence type="ECO:0000256" key="1">
    <source>
        <dbReference type="PROSITE-ProRule" id="PRU00267"/>
    </source>
</evidence>
<dbReference type="InterPro" id="IPR036910">
    <property type="entry name" value="HMG_box_dom_sf"/>
</dbReference>
<dbReference type="EMBL" id="QKWP01001917">
    <property type="protein sequence ID" value="RIB05787.1"/>
    <property type="molecule type" value="Genomic_DNA"/>
</dbReference>
<organism evidence="3 4">
    <name type="scientific">Gigaspora rosea</name>
    <dbReference type="NCBI Taxonomy" id="44941"/>
    <lineage>
        <taxon>Eukaryota</taxon>
        <taxon>Fungi</taxon>
        <taxon>Fungi incertae sedis</taxon>
        <taxon>Mucoromycota</taxon>
        <taxon>Glomeromycotina</taxon>
        <taxon>Glomeromycetes</taxon>
        <taxon>Diversisporales</taxon>
        <taxon>Gigasporaceae</taxon>
        <taxon>Gigaspora</taxon>
    </lineage>
</organism>
<feature type="DNA-binding region" description="HMG box" evidence="1">
    <location>
        <begin position="48"/>
        <end position="116"/>
    </location>
</feature>
<gene>
    <name evidence="3" type="ORF">C2G38_2117578</name>
</gene>
<reference evidence="3 4" key="1">
    <citation type="submission" date="2018-06" db="EMBL/GenBank/DDBJ databases">
        <title>Comparative genomics reveals the genomic features of Rhizophagus irregularis, R. cerebriforme, R. diaphanum and Gigaspora rosea, and their symbiotic lifestyle signature.</title>
        <authorList>
            <person name="Morin E."/>
            <person name="San Clemente H."/>
            <person name="Chen E.C.H."/>
            <person name="De La Providencia I."/>
            <person name="Hainaut M."/>
            <person name="Kuo A."/>
            <person name="Kohler A."/>
            <person name="Murat C."/>
            <person name="Tang N."/>
            <person name="Roy S."/>
            <person name="Loubradou J."/>
            <person name="Henrissat B."/>
            <person name="Grigoriev I.V."/>
            <person name="Corradi N."/>
            <person name="Roux C."/>
            <person name="Martin F.M."/>
        </authorList>
    </citation>
    <scope>NUCLEOTIDE SEQUENCE [LARGE SCALE GENOMIC DNA]</scope>
    <source>
        <strain evidence="3 4">DAOM 194757</strain>
    </source>
</reference>
<keyword evidence="1" id="KW-0238">DNA-binding</keyword>
<dbReference type="PROSITE" id="PS50118">
    <property type="entry name" value="HMG_BOX_2"/>
    <property type="match status" value="1"/>
</dbReference>
<dbReference type="AlphaFoldDB" id="A0A397U9Q3"/>
<evidence type="ECO:0000259" key="2">
    <source>
        <dbReference type="PROSITE" id="PS50118"/>
    </source>
</evidence>
<proteinExistence type="predicted"/>
<dbReference type="InterPro" id="IPR009071">
    <property type="entry name" value="HMG_box_dom"/>
</dbReference>
<feature type="domain" description="HMG box" evidence="2">
    <location>
        <begin position="48"/>
        <end position="116"/>
    </location>
</feature>
<dbReference type="Proteomes" id="UP000266673">
    <property type="component" value="Unassembled WGS sequence"/>
</dbReference>
<evidence type="ECO:0000313" key="4">
    <source>
        <dbReference type="Proteomes" id="UP000266673"/>
    </source>
</evidence>
<dbReference type="Gene3D" id="1.10.30.10">
    <property type="entry name" value="High mobility group box domain"/>
    <property type="match status" value="1"/>
</dbReference>
<sequence>MPKVSSRSKKSSNNVNIPELVTTIKIPFPPDITTEDLLANAAPHDNKPGRTPNAFISYKMALHRELKSQGFNFPIPVISKIASLKWKYEPVHVRNHYTRLADEAKQYYRRSRPFFIMAPGCKDEKETNPQKEGLEVEVDNFNANTNLDNGIQETYNDLHFGHQEMNTLNESFVPFFSNEFSTPLNEHSISLNEYSAPLNEHSISLNEYFAPSNGFFTSLNESPVPLDESSLSLYEPVTTIPNGFLQYHNTYPVRPILRPIYVIQSLSVNPPY</sequence>
<dbReference type="GO" id="GO:0003677">
    <property type="term" value="F:DNA binding"/>
    <property type="evidence" value="ECO:0007669"/>
    <property type="project" value="UniProtKB-UniRule"/>
</dbReference>
<dbReference type="GO" id="GO:0005634">
    <property type="term" value="C:nucleus"/>
    <property type="evidence" value="ECO:0007669"/>
    <property type="project" value="UniProtKB-UniRule"/>
</dbReference>
<dbReference type="OrthoDB" id="2368792at2759"/>
<accession>A0A397U9Q3</accession>
<dbReference type="Pfam" id="PF00505">
    <property type="entry name" value="HMG_box"/>
    <property type="match status" value="1"/>
</dbReference>
<comment type="caution">
    <text evidence="3">The sequence shown here is derived from an EMBL/GenBank/DDBJ whole genome shotgun (WGS) entry which is preliminary data.</text>
</comment>
<keyword evidence="1" id="KW-0539">Nucleus</keyword>
<dbReference type="SMART" id="SM00398">
    <property type="entry name" value="HMG"/>
    <property type="match status" value="1"/>
</dbReference>
<keyword evidence="4" id="KW-1185">Reference proteome</keyword>
<protein>
    <recommendedName>
        <fullName evidence="2">HMG box domain-containing protein</fullName>
    </recommendedName>
</protein>
<name>A0A397U9Q3_9GLOM</name>